<organism evidence="1 2">
    <name type="scientific">Streptomyces ipomoeae</name>
    <dbReference type="NCBI Taxonomy" id="103232"/>
    <lineage>
        <taxon>Bacteria</taxon>
        <taxon>Bacillati</taxon>
        <taxon>Actinomycetota</taxon>
        <taxon>Actinomycetes</taxon>
        <taxon>Kitasatosporales</taxon>
        <taxon>Streptomycetaceae</taxon>
        <taxon>Streptomyces</taxon>
    </lineage>
</organism>
<reference evidence="1 2" key="1">
    <citation type="submission" date="2019-03" db="EMBL/GenBank/DDBJ databases">
        <title>Comparative genomic analyses of the sweetpotato soil rot pathogen, Streptomyces ipomoeae.</title>
        <authorList>
            <person name="Ruschel Soares N."/>
            <person name="Badger J.H."/>
            <person name="Huguet-Tapia J.C."/>
            <person name="Clark C.A."/>
            <person name="Pettis G.S."/>
        </authorList>
    </citation>
    <scope>NUCLEOTIDE SEQUENCE [LARGE SCALE GENOMIC DNA]</scope>
    <source>
        <strain evidence="1 2">88-35</strain>
    </source>
</reference>
<evidence type="ECO:0000313" key="1">
    <source>
        <dbReference type="EMBL" id="TQE19699.1"/>
    </source>
</evidence>
<sequence length="84" mass="9433">MAKRKADEPKTEEPKADEWLSPAQVCDAYPMFVSPAALADRRWRGDGPDYVKTTPARSGRVYYRRSAIERWLNDRTISCGGAAA</sequence>
<dbReference type="Proteomes" id="UP000318720">
    <property type="component" value="Unassembled WGS sequence"/>
</dbReference>
<name>A0AAE8VVJ0_9ACTN</name>
<dbReference type="AlphaFoldDB" id="A0AAE8VVJ0"/>
<gene>
    <name evidence="1" type="ORF">Sipo8835_39265</name>
</gene>
<proteinExistence type="predicted"/>
<dbReference type="EMBL" id="SPAZ01000314">
    <property type="protein sequence ID" value="TQE19699.1"/>
    <property type="molecule type" value="Genomic_DNA"/>
</dbReference>
<comment type="caution">
    <text evidence="1">The sequence shown here is derived from an EMBL/GenBank/DDBJ whole genome shotgun (WGS) entry which is preliminary data.</text>
</comment>
<keyword evidence="1" id="KW-0238">DNA-binding</keyword>
<dbReference type="GO" id="GO:0003677">
    <property type="term" value="F:DNA binding"/>
    <property type="evidence" value="ECO:0007669"/>
    <property type="project" value="UniProtKB-KW"/>
</dbReference>
<evidence type="ECO:0000313" key="2">
    <source>
        <dbReference type="Proteomes" id="UP000318720"/>
    </source>
</evidence>
<protein>
    <submittedName>
        <fullName evidence="1">DNA-binding protein</fullName>
    </submittedName>
</protein>
<accession>A0AAE8VVJ0</accession>
<dbReference type="RefSeq" id="WP_141585671.1">
    <property type="nucleotide sequence ID" value="NZ_SPAZ01000314.1"/>
</dbReference>